<dbReference type="GO" id="GO:0005694">
    <property type="term" value="C:chromosome"/>
    <property type="evidence" value="ECO:0007669"/>
    <property type="project" value="UniProtKB-ARBA"/>
</dbReference>
<feature type="region of interest" description="Disordered" evidence="10">
    <location>
        <begin position="594"/>
        <end position="650"/>
    </location>
</feature>
<evidence type="ECO:0000256" key="6">
    <source>
        <dbReference type="ARBA" id="ARBA00022806"/>
    </source>
</evidence>
<feature type="domain" description="Fibronectin type-III" evidence="12">
    <location>
        <begin position="150"/>
        <end position="246"/>
    </location>
</feature>
<evidence type="ECO:0000259" key="12">
    <source>
        <dbReference type="PROSITE" id="PS50853"/>
    </source>
</evidence>
<dbReference type="Pfam" id="PF13086">
    <property type="entry name" value="AAA_11"/>
    <property type="match status" value="3"/>
</dbReference>
<feature type="compositionally biased region" description="Polar residues" evidence="10">
    <location>
        <begin position="1791"/>
        <end position="1803"/>
    </location>
</feature>
<feature type="compositionally biased region" description="Basic and acidic residues" evidence="10">
    <location>
        <begin position="1618"/>
        <end position="1635"/>
    </location>
</feature>
<feature type="compositionally biased region" description="Basic residues" evidence="10">
    <location>
        <begin position="552"/>
        <end position="563"/>
    </location>
</feature>
<accession>A0A8J9YZ39</accession>
<feature type="compositionally biased region" description="Basic and acidic residues" evidence="10">
    <location>
        <begin position="352"/>
        <end position="368"/>
    </location>
</feature>
<dbReference type="InterPro" id="IPR050534">
    <property type="entry name" value="Coronavir_polyprotein_1ab"/>
</dbReference>
<dbReference type="InterPro" id="IPR036116">
    <property type="entry name" value="FN3_sf"/>
</dbReference>
<dbReference type="FunFam" id="3.40.50.300:FF:000326">
    <property type="entry name" value="P-loop containing nucleoside triphosphate hydrolase"/>
    <property type="match status" value="1"/>
</dbReference>
<dbReference type="GO" id="GO:0043139">
    <property type="term" value="F:5'-3' DNA helicase activity"/>
    <property type="evidence" value="ECO:0007669"/>
    <property type="project" value="TreeGrafter"/>
</dbReference>
<dbReference type="CDD" id="cd01670">
    <property type="entry name" value="Death"/>
    <property type="match status" value="1"/>
</dbReference>
<dbReference type="PROSITE" id="PS01175">
    <property type="entry name" value="RIBONUCLEASE_II"/>
    <property type="match status" value="1"/>
</dbReference>
<dbReference type="InterPro" id="IPR036236">
    <property type="entry name" value="Znf_C2H2_sf"/>
</dbReference>
<dbReference type="FunFam" id="2.40.50.690:FF:000026">
    <property type="entry name" value="RNB-like protein"/>
    <property type="match status" value="1"/>
</dbReference>
<dbReference type="SUPFAM" id="SSF49265">
    <property type="entry name" value="Fibronectin type III"/>
    <property type="match status" value="1"/>
</dbReference>
<dbReference type="Gene3D" id="2.60.40.10">
    <property type="entry name" value="Immunoglobulins"/>
    <property type="match status" value="2"/>
</dbReference>
<dbReference type="InterPro" id="IPR003961">
    <property type="entry name" value="FN3_dom"/>
</dbReference>
<dbReference type="Proteomes" id="UP000838412">
    <property type="component" value="Chromosome 14"/>
</dbReference>
<feature type="region of interest" description="Disordered" evidence="10">
    <location>
        <begin position="1695"/>
        <end position="1814"/>
    </location>
</feature>
<sequence>MDLLEEWLKRNGEKATLEVLMEAMSEANLQSTVDELKNKYPVTIEAPGGLKATETGNYSVTLQWNPVKSNQLFGYLLERSLAFSPVWSSAHESLPALPRQPTELEVGDLTPYTAYHFRVKSAINEKGHLHFGDGSEPAYVLTKKQYQPHPPGYVRVTGVKRESVSLTWTKPLPADDVSLESYEYVVEMCDYTENMILNTWAECCTTTQRECTIKVQHRGNYRFRVSANNKDNAVRSLPEEMDTQLGLSEDYPVYCKAISHKTTCSQLDYLDPAMPTSPIAGPVESKILGEDCEREEHTGKKKDQGEGKDPEKTADLDKGTDPGKGTDPDKTTDPDEQADPDKGTDPESLGGKSEEARMKKHDQRNLSEEKERLLMERFGLKYMKIPDSKKHGVPLALLIDCLIGEACAKCDMGEHEAALSRFEDALGIIYHYPNTTGFAESIYWLRAKCCFDMAKELADDIIEEEEKGRAKKKKIVFGQATTEPKGKKRKNAKQIHATGSGERDVTNVAEPEKHVENLDVSNDSSDSCSSDSEQQGYKEEEDLNEKEWTTVGKHRPIPTHNRFKTSPAAGSARTQIAVTSTGRKMFAARSKAKAKAAAASHKHTIEGPPLKPPQQQKSIKRVQSYKSPIHATTRPKRHIKPSKNADASTEVQPTNITIQDFIKKKTPICREANGAEGPPAKGMIFSRYHEDIKAGTTTVREAYCDYCQLQCNSQQQLRNHYQGKKHKAKLLSDDSDQMWQQRRPPPGVPAGQYKMCPSNRFGRCIHGLCCTYAHTEEELNEWQQRYEIRKQRLKAAQTSGRYSHTFAETLVEEYDKAKDKTKVAQLQVKRVAFMEGSCNQFKIKAVNSTSGQPIGLLSEDEQEWISHGAQQSISTDFTVQITFRSNQYGSFNQAVVFDFGQRPYLFCPFHVDVAMETDLESLKELRSKFTLLGTSWENQGKVVHYIGEANMDEDVDEELRVKYQLPQGPEKLVNLKISKEDTLNKFNYRKRQHELLFIEEAEQTKHVRRLTLQTVGIVTNMLEKIFTDSTNVDFAHGGERFIQIFLNEALSEDTPQGYLLTRSLSPKAQVIIHREYLDQDAYEVWVEWTTKDSIWLRIPSSLCQHFGLEQDTKVNMEVQFMLDRSPMLFRHCAVDTIKDLTLLFPYDPNVSKRFWKNLRKQILSPPRTLNDKQREAFAKITAPTEHLIPPLLLIGPFGTGKTYTIAAAASAAARQDGSRILICTHTNDAADLYIRNYLKTGDVPGSHTLRIYYKKRKKATVHDDVLKHCIMNEDGAFRYPTREEVAAAKIVITTLSLSLVLEREVGLEPGFFTHIMVDEAAQALECEAITPLSLATAKTRVVLTGDHMQLSPKVFSSLAKEKGFHQSLLERLFYHYQQMVPDDDLHPCITLLHENYRCHNDILKFPSKVWEVADRVKAIWDTWPEAEWGEKNPKSMAQIGVVTPYQDQVNRIRLALRRKGLAGVTVETVTNVQGKEYRALFLSTVRTRATCFGEQLNPPQKAQEDESYDFGFLSDPKLLNTAITRAKSFVGVVGDPVSLCSVGSCSKIWFEYIEHCSKHRSLHGASVEEIKHYLDMIEMEASSLPLASVFRPEAPIFVPQKEGIHQTSSEVQGLHKSQQKETSEEQHKKPMKDYKSTLSTRNPPGRTSTVLPYSADEVNDSQRHSHKTPKVPEDSLPHQPKDADLISSALQRQISKAESNAEDDLNNSSSSESDEMIDNHAQGLSPATTKQKEATRGSTDNVFTDEKDDIVKELQKQVTRVEDPNYAQKKEYEEDYPKPHEASGADESRTRPSTHGSSDSNSGHGEHNAAQKGRVKHKALFSLGTSIASSSKRTILSTEGYKARYTYAEFDEESERLRGRAHFYQKHFDENTLYELLEKQPNKYVKCRIQMSKALSGQGHGVMEDPVLEDIHLGNQKRLNRAFEEDEVVVELDIVEDTTGGLQTENGKARREGRVVGILRPAVAHQDLQFVCFVDDHDPNVLIPVQKGAPKFQNVVPQEKKDPTNCIQLYSITEDGKLKSEQRVPHHRVAKRRGLFVTRFLKWEPHFVYPLGVATKMIEPGDSEEHAVNALMADHMIQETFPKQVLDHVDQMIPKGLTATDSYPNRYDLTDHVAVTIDPQEARDLDDALSVRQLKNGKYEVSIHIADVSNFIKKGDPVDREALARGTSYYPHTAAKAMVPMLPPQLCTNLLSLIPKGEKYVITVCVEIDEKSGNISKRRFFPSKIRPKVKLTYHQAQSILNGEKVTEGIDRDVVLSIQHLGRISKMLRTERLRELAFLRNDADEDMACSDAHYLVEEFMIMANSFVSEYVMEHFPYCTFLRRQLPPKDHRMIEWKETHGDTAEESLLLSREMDRYNALGRITDIEGSDDQHLKVIIIREIIWTAISRAAENGDIQKLQMLVLFDDNHPQLAVAKGHYRRIQSRAVYVSSGQYQDRPDMYGHFSLNMPAYTHFTSPIRRYADIVVHRLLVAAMTGSTCPYEQDEMEELCAHLTQKAWNSKAFDKEVSLIKMAFEIQKRPIVQQAFIETIDRRRIHLNFPDYPEIPASNRTISMAHLQPDQQPTWIEGTVTFVWRPRIYDLSRFNPESYSSTRSLLPDDDAVKTCTYTKRISSSTWKAMVEAIREIDIGSLKQVVDHANQVEVHNDSEQKRLLEISGGETSTAKGNLQWQRILARTHDFEEEYEDELIIEDEGYTTGDSDQRGGERSAASELLRCNKTIEVAYSPYDVIQVQLTTEMYRGLLTPTIQLLKLTPAVDICLEHRRDPVGVFATRTGEMAYKEMYDSLEQYIHLWHPVLEMEAANSINDLKKDVTIMGIKIQWKKNLGEIHGTFQIPGQFARACCFLIRSGDQLCVRYANLHSTSDVISTRESDDTFNKDSFESAYSADKEGPTWVAHCIVDEVTPHPVRLKEPVDKYDITVRLHHHSADIPRCLLEPAFGARRSCTVEHIPVPVPVRRMLSAVEGLVEKSKKCAILEEICINRHPESLQMTDQDLESKSKDDDLGVLHQVLVHPNVYQKEAVKRALCCPFYVIQGPPGTGKTVTGAHLAYKMAKRNLKYQNGNVVMYCGPSNKSVDVVAELLNEMESGLKILRVYSKMIEEADYPIPNYPRVSSLKKTSNEKLRNITLHHVIRQPGTPYGQQLRAMEETFRRKQLAREPISDDEVDSYLDLIEKASSKRMKGVEIILCTCNMAGDPKITSAPVKQCIIDEAGMCMEPESLIPISSFPLEQVVLIGDHQQLQPIVSQPDARDLGLGVSLFERHAKKAFMLQIQYRMHEKICEFPSHKFYDDKLETAGSVKWRPPDMALDNFWPSKDSPVVFCHVEGVEEALPVASAEGGVMSQSNQQEVDKVVQVVSELVVQVRTAQITVLSPYRAQVHQIKECLKEKKLDYVSVRTIVDSQGSEWDYVVLSTVRSLPQAEIPAQPSRRWMTDQLGFLTDDHQINVGLTRAKRGFIIVGNKNLLQTHSTWSHLVKFYEGRDYLVDATEFP</sequence>
<comment type="similarity">
    <text evidence="1">Belongs to the DNA2/NAM7 helicase family.</text>
</comment>
<evidence type="ECO:0000256" key="5">
    <source>
        <dbReference type="ARBA" id="ARBA00022801"/>
    </source>
</evidence>
<feature type="compositionally biased region" description="Basic and acidic residues" evidence="10">
    <location>
        <begin position="501"/>
        <end position="517"/>
    </location>
</feature>
<dbReference type="PROSITE" id="PS50853">
    <property type="entry name" value="FN3"/>
    <property type="match status" value="2"/>
</dbReference>
<feature type="compositionally biased region" description="Basic and acidic residues" evidence="10">
    <location>
        <begin position="293"/>
        <end position="345"/>
    </location>
</feature>
<dbReference type="PROSITE" id="PS50017">
    <property type="entry name" value="DEATH_DOMAIN"/>
    <property type="match status" value="1"/>
</dbReference>
<dbReference type="Pfam" id="PF13087">
    <property type="entry name" value="AAA_12"/>
    <property type="match status" value="2"/>
</dbReference>
<dbReference type="EMBL" id="OV696699">
    <property type="protein sequence ID" value="CAH1244538.1"/>
    <property type="molecule type" value="Genomic_DNA"/>
</dbReference>
<dbReference type="Gene3D" id="2.40.50.690">
    <property type="match status" value="1"/>
</dbReference>
<keyword evidence="6" id="KW-0347">Helicase</keyword>
<proteinExistence type="inferred from homology"/>
<evidence type="ECO:0000256" key="8">
    <source>
        <dbReference type="ARBA" id="ARBA00022840"/>
    </source>
</evidence>
<dbReference type="Gene3D" id="1.10.533.10">
    <property type="entry name" value="Death Domain, Fas"/>
    <property type="match status" value="1"/>
</dbReference>
<evidence type="ECO:0000313" key="13">
    <source>
        <dbReference type="EMBL" id="CAH1244538.1"/>
    </source>
</evidence>
<dbReference type="InterPro" id="IPR022755">
    <property type="entry name" value="Znf_C2H2_jaz"/>
</dbReference>
<dbReference type="InterPro" id="IPR013783">
    <property type="entry name" value="Ig-like_fold"/>
</dbReference>
<dbReference type="CDD" id="cd18808">
    <property type="entry name" value="SF1_C_Upf1"/>
    <property type="match status" value="2"/>
</dbReference>
<dbReference type="InterPro" id="IPR012340">
    <property type="entry name" value="NA-bd_OB-fold"/>
</dbReference>
<dbReference type="GO" id="GO:0005524">
    <property type="term" value="F:ATP binding"/>
    <property type="evidence" value="ECO:0007669"/>
    <property type="project" value="UniProtKB-KW"/>
</dbReference>
<dbReference type="InterPro" id="IPR056787">
    <property type="entry name" value="OB_HELZ2"/>
</dbReference>
<feature type="compositionally biased region" description="Polar residues" evidence="10">
    <location>
        <begin position="1636"/>
        <end position="1651"/>
    </location>
</feature>
<keyword evidence="8" id="KW-0067">ATP-binding</keyword>
<evidence type="ECO:0000256" key="3">
    <source>
        <dbReference type="ARBA" id="ARBA00022741"/>
    </source>
</evidence>
<dbReference type="SUPFAM" id="SSF52540">
    <property type="entry name" value="P-loop containing nucleoside triphosphate hydrolases"/>
    <property type="match status" value="2"/>
</dbReference>
<dbReference type="InterPro" id="IPR003593">
    <property type="entry name" value="AAA+_ATPase"/>
</dbReference>
<evidence type="ECO:0000256" key="2">
    <source>
        <dbReference type="ARBA" id="ARBA00022723"/>
    </source>
</evidence>
<dbReference type="InterPro" id="IPR001900">
    <property type="entry name" value="RNase_II/R"/>
</dbReference>
<reference evidence="13" key="1">
    <citation type="submission" date="2022-01" db="EMBL/GenBank/DDBJ databases">
        <authorList>
            <person name="Braso-Vives M."/>
        </authorList>
    </citation>
    <scope>NUCLEOTIDE SEQUENCE</scope>
</reference>
<dbReference type="PANTHER" id="PTHR43788">
    <property type="entry name" value="DNA2/NAM7 HELICASE FAMILY MEMBER"/>
    <property type="match status" value="1"/>
</dbReference>
<feature type="compositionally biased region" description="Basic and acidic residues" evidence="10">
    <location>
        <begin position="1670"/>
        <end position="1681"/>
    </location>
</feature>
<feature type="compositionally biased region" description="Low complexity" evidence="10">
    <location>
        <begin position="519"/>
        <end position="532"/>
    </location>
</feature>
<keyword evidence="2" id="KW-0479">Metal-binding</keyword>
<dbReference type="SUPFAM" id="SSF50249">
    <property type="entry name" value="Nucleic acid-binding proteins"/>
    <property type="match status" value="2"/>
</dbReference>
<dbReference type="SUPFAM" id="SSF57667">
    <property type="entry name" value="beta-beta-alpha zinc fingers"/>
    <property type="match status" value="1"/>
</dbReference>
<evidence type="ECO:0000256" key="1">
    <source>
        <dbReference type="ARBA" id="ARBA00007913"/>
    </source>
</evidence>
<feature type="region of interest" description="Disordered" evidence="10">
    <location>
        <begin position="293"/>
        <end position="368"/>
    </location>
</feature>
<dbReference type="InterPro" id="IPR000488">
    <property type="entry name" value="Death_dom"/>
</dbReference>
<dbReference type="SMART" id="SM00451">
    <property type="entry name" value="ZnF_U1"/>
    <property type="match status" value="1"/>
</dbReference>
<evidence type="ECO:0000256" key="4">
    <source>
        <dbReference type="ARBA" id="ARBA00022771"/>
    </source>
</evidence>
<dbReference type="Pfam" id="PF00041">
    <property type="entry name" value="fn3"/>
    <property type="match status" value="1"/>
</dbReference>
<keyword evidence="3" id="KW-0547">Nucleotide-binding</keyword>
<keyword evidence="9" id="KW-0175">Coiled coil</keyword>
<dbReference type="Gene3D" id="3.40.50.300">
    <property type="entry name" value="P-loop containing nucleotide triphosphate hydrolases"/>
    <property type="match status" value="4"/>
</dbReference>
<dbReference type="SMART" id="SM00955">
    <property type="entry name" value="RNB"/>
    <property type="match status" value="1"/>
</dbReference>
<dbReference type="InterPro" id="IPR041679">
    <property type="entry name" value="DNA2/NAM7-like_C"/>
</dbReference>
<dbReference type="InterPro" id="IPR047187">
    <property type="entry name" value="SF1_C_Upf1"/>
</dbReference>
<evidence type="ECO:0000259" key="11">
    <source>
        <dbReference type="PROSITE" id="PS50017"/>
    </source>
</evidence>
<dbReference type="Gene3D" id="3.30.160.60">
    <property type="entry name" value="Classic Zinc Finger"/>
    <property type="match status" value="1"/>
</dbReference>
<dbReference type="GO" id="GO:0007165">
    <property type="term" value="P:signal transduction"/>
    <property type="evidence" value="ECO:0007669"/>
    <property type="project" value="InterPro"/>
</dbReference>
<dbReference type="Pfam" id="PF00773">
    <property type="entry name" value="RNB"/>
    <property type="match status" value="1"/>
</dbReference>
<dbReference type="PANTHER" id="PTHR43788:SF16">
    <property type="entry name" value="HELICASE WITH ZINC FINGER 2"/>
    <property type="match status" value="1"/>
</dbReference>
<keyword evidence="4" id="KW-0863">Zinc-finger</keyword>
<keyword evidence="14" id="KW-1185">Reference proteome</keyword>
<dbReference type="GO" id="GO:0008270">
    <property type="term" value="F:zinc ion binding"/>
    <property type="evidence" value="ECO:0007669"/>
    <property type="project" value="UniProtKB-KW"/>
</dbReference>
<feature type="compositionally biased region" description="Basic and acidic residues" evidence="10">
    <location>
        <begin position="1749"/>
        <end position="1790"/>
    </location>
</feature>
<keyword evidence="5" id="KW-0378">Hydrolase</keyword>
<dbReference type="SMART" id="SM00060">
    <property type="entry name" value="FN3"/>
    <property type="match status" value="2"/>
</dbReference>
<protein>
    <submittedName>
        <fullName evidence="13">HELZ2 protein</fullName>
    </submittedName>
</protein>
<dbReference type="GO" id="GO:0003723">
    <property type="term" value="F:RNA binding"/>
    <property type="evidence" value="ECO:0007669"/>
    <property type="project" value="InterPro"/>
</dbReference>
<feature type="coiled-coil region" evidence="9">
    <location>
        <begin position="772"/>
        <end position="827"/>
    </location>
</feature>
<evidence type="ECO:0000256" key="10">
    <source>
        <dbReference type="SAM" id="MobiDB-lite"/>
    </source>
</evidence>
<keyword evidence="7" id="KW-0862">Zinc</keyword>
<dbReference type="InterPro" id="IPR011029">
    <property type="entry name" value="DEATH-like_dom_sf"/>
</dbReference>
<evidence type="ECO:0000256" key="9">
    <source>
        <dbReference type="SAM" id="Coils"/>
    </source>
</evidence>
<evidence type="ECO:0000313" key="14">
    <source>
        <dbReference type="Proteomes" id="UP000838412"/>
    </source>
</evidence>
<name>A0A8J9YZ39_BRALA</name>
<dbReference type="InterPro" id="IPR022966">
    <property type="entry name" value="RNase_II/R_CS"/>
</dbReference>
<gene>
    <name evidence="13" type="primary">HELZ2</name>
    <name evidence="13" type="ORF">BLAG_LOCUS7162</name>
</gene>
<dbReference type="SMART" id="SM00382">
    <property type="entry name" value="AAA"/>
    <property type="match status" value="2"/>
</dbReference>
<dbReference type="InterPro" id="IPR003604">
    <property type="entry name" value="Matrin/U1-like-C_Znf_C2H2"/>
</dbReference>
<evidence type="ECO:0000256" key="7">
    <source>
        <dbReference type="ARBA" id="ARBA00022833"/>
    </source>
</evidence>
<dbReference type="Pfam" id="PF25049">
    <property type="entry name" value="OB_HELZ2"/>
    <property type="match status" value="1"/>
</dbReference>
<feature type="region of interest" description="Disordered" evidence="10">
    <location>
        <begin position="1604"/>
        <end position="1681"/>
    </location>
</feature>
<dbReference type="InterPro" id="IPR027417">
    <property type="entry name" value="P-loop_NTPase"/>
</dbReference>
<dbReference type="OrthoDB" id="2285229at2759"/>
<feature type="region of interest" description="Disordered" evidence="10">
    <location>
        <begin position="478"/>
        <end position="573"/>
    </location>
</feature>
<feature type="domain" description="Death" evidence="11">
    <location>
        <begin position="1"/>
        <end position="40"/>
    </location>
</feature>
<dbReference type="GO" id="GO:0000175">
    <property type="term" value="F:3'-5'-RNA exonuclease activity"/>
    <property type="evidence" value="ECO:0007669"/>
    <property type="project" value="UniProtKB-ARBA"/>
</dbReference>
<feature type="domain" description="Fibronectin type-III" evidence="12">
    <location>
        <begin position="46"/>
        <end position="145"/>
    </location>
</feature>
<dbReference type="CDD" id="cd00063">
    <property type="entry name" value="FN3"/>
    <property type="match status" value="2"/>
</dbReference>
<organism evidence="13 14">
    <name type="scientific">Branchiostoma lanceolatum</name>
    <name type="common">Common lancelet</name>
    <name type="synonym">Amphioxus lanceolatum</name>
    <dbReference type="NCBI Taxonomy" id="7740"/>
    <lineage>
        <taxon>Eukaryota</taxon>
        <taxon>Metazoa</taxon>
        <taxon>Chordata</taxon>
        <taxon>Cephalochordata</taxon>
        <taxon>Leptocardii</taxon>
        <taxon>Amphioxiformes</taxon>
        <taxon>Branchiostomatidae</taxon>
        <taxon>Branchiostoma</taxon>
    </lineage>
</organism>
<dbReference type="Pfam" id="PF12171">
    <property type="entry name" value="zf-C2H2_jaz"/>
    <property type="match status" value="1"/>
</dbReference>
<dbReference type="InterPro" id="IPR041677">
    <property type="entry name" value="DNA2/NAM7_AAA_11"/>
</dbReference>